<protein>
    <recommendedName>
        <fullName evidence="4">CopL family metal-binding regulatory protein</fullName>
    </recommendedName>
</protein>
<evidence type="ECO:0000256" key="1">
    <source>
        <dbReference type="SAM" id="SignalP"/>
    </source>
</evidence>
<feature type="signal peptide" evidence="1">
    <location>
        <begin position="1"/>
        <end position="19"/>
    </location>
</feature>
<feature type="chain" id="PRO_5046297307" description="CopL family metal-binding regulatory protein" evidence="1">
    <location>
        <begin position="20"/>
        <end position="148"/>
    </location>
</feature>
<evidence type="ECO:0000313" key="2">
    <source>
        <dbReference type="EMBL" id="GAA5524661.1"/>
    </source>
</evidence>
<name>A0ABP9WQF8_9GAMM</name>
<gene>
    <name evidence="2" type="ORF">Maes01_01218</name>
</gene>
<accession>A0ABP9WQF8</accession>
<proteinExistence type="predicted"/>
<sequence>MHRIFILTLLLMFSVQSIASAMQHDCGAMMGNGVDASRGGADTSHAMGMHHDMVMDMDMGMDMPHEMHADMPCCDGANSVAGAPAAGAAEQASHCQLSCSLGACSAPVAMPAALLPLEFTLLHPESIRSPIDRPTTSHTSLFRPPIAA</sequence>
<reference evidence="2 3" key="1">
    <citation type="submission" date="2024-02" db="EMBL/GenBank/DDBJ databases">
        <title>Microbulbifer aestuariivivens NBRC 112533.</title>
        <authorList>
            <person name="Ichikawa N."/>
            <person name="Katano-Makiyama Y."/>
            <person name="Hidaka K."/>
        </authorList>
    </citation>
    <scope>NUCLEOTIDE SEQUENCE [LARGE SCALE GENOMIC DNA]</scope>
    <source>
        <strain evidence="2 3">NBRC 112533</strain>
    </source>
</reference>
<dbReference type="RefSeq" id="WP_345549781.1">
    <property type="nucleotide sequence ID" value="NZ_BAABRT010000007.1"/>
</dbReference>
<dbReference type="EMBL" id="BAABRT010000007">
    <property type="protein sequence ID" value="GAA5524661.1"/>
    <property type="molecule type" value="Genomic_DNA"/>
</dbReference>
<comment type="caution">
    <text evidence="2">The sequence shown here is derived from an EMBL/GenBank/DDBJ whole genome shotgun (WGS) entry which is preliminary data.</text>
</comment>
<dbReference type="Proteomes" id="UP001408594">
    <property type="component" value="Unassembled WGS sequence"/>
</dbReference>
<keyword evidence="3" id="KW-1185">Reference proteome</keyword>
<evidence type="ECO:0008006" key="4">
    <source>
        <dbReference type="Google" id="ProtNLM"/>
    </source>
</evidence>
<organism evidence="2 3">
    <name type="scientific">Microbulbifer aestuariivivens</name>
    <dbReference type="NCBI Taxonomy" id="1908308"/>
    <lineage>
        <taxon>Bacteria</taxon>
        <taxon>Pseudomonadati</taxon>
        <taxon>Pseudomonadota</taxon>
        <taxon>Gammaproteobacteria</taxon>
        <taxon>Cellvibrionales</taxon>
        <taxon>Microbulbiferaceae</taxon>
        <taxon>Microbulbifer</taxon>
    </lineage>
</organism>
<keyword evidence="1" id="KW-0732">Signal</keyword>
<evidence type="ECO:0000313" key="3">
    <source>
        <dbReference type="Proteomes" id="UP001408594"/>
    </source>
</evidence>